<reference evidence="7" key="1">
    <citation type="submission" date="2023-06" db="EMBL/GenBank/DDBJ databases">
        <title>Survivors Of The Sea: Transcriptome response of Skeletonema marinoi to long-term dormancy.</title>
        <authorList>
            <person name="Pinder M.I.M."/>
            <person name="Kourtchenko O."/>
            <person name="Robertson E.K."/>
            <person name="Larsson T."/>
            <person name="Maumus F."/>
            <person name="Osuna-Cruz C.M."/>
            <person name="Vancaester E."/>
            <person name="Stenow R."/>
            <person name="Vandepoele K."/>
            <person name="Ploug H."/>
            <person name="Bruchert V."/>
            <person name="Godhe A."/>
            <person name="Topel M."/>
        </authorList>
    </citation>
    <scope>NUCLEOTIDE SEQUENCE</scope>
    <source>
        <strain evidence="7">R05AC</strain>
    </source>
</reference>
<evidence type="ECO:0000313" key="8">
    <source>
        <dbReference type="Proteomes" id="UP001224775"/>
    </source>
</evidence>
<dbReference type="PANTHER" id="PTHR43078:SF6">
    <property type="entry name" value="UDP-GLUCURONIC ACID DECARBOXYLASE 1"/>
    <property type="match status" value="1"/>
</dbReference>
<keyword evidence="8" id="KW-1185">Reference proteome</keyword>
<dbReference type="InterPro" id="IPR001509">
    <property type="entry name" value="Epimerase_deHydtase"/>
</dbReference>
<evidence type="ECO:0000256" key="2">
    <source>
        <dbReference type="ARBA" id="ARBA00022793"/>
    </source>
</evidence>
<evidence type="ECO:0000256" key="3">
    <source>
        <dbReference type="ARBA" id="ARBA00023027"/>
    </source>
</evidence>
<keyword evidence="4 7" id="KW-0456">Lyase</keyword>
<dbReference type="GO" id="GO:0042732">
    <property type="term" value="P:D-xylose metabolic process"/>
    <property type="evidence" value="ECO:0007669"/>
    <property type="project" value="InterPro"/>
</dbReference>
<dbReference type="EMBL" id="JATAAI010000029">
    <property type="protein sequence ID" value="KAK1736352.1"/>
    <property type="molecule type" value="Genomic_DNA"/>
</dbReference>
<keyword evidence="3" id="KW-0520">NAD</keyword>
<dbReference type="GO" id="GO:0070403">
    <property type="term" value="F:NAD+ binding"/>
    <property type="evidence" value="ECO:0007669"/>
    <property type="project" value="InterPro"/>
</dbReference>
<name>A0AAD8XZ19_9STRA</name>
<dbReference type="Gene3D" id="3.40.50.720">
    <property type="entry name" value="NAD(P)-binding Rossmann-like Domain"/>
    <property type="match status" value="1"/>
</dbReference>
<evidence type="ECO:0000313" key="7">
    <source>
        <dbReference type="EMBL" id="KAK1736352.1"/>
    </source>
</evidence>
<evidence type="ECO:0000256" key="1">
    <source>
        <dbReference type="ARBA" id="ARBA00001911"/>
    </source>
</evidence>
<sequence length="191" mass="21287">MSDSAKRPAAATNGGISNHDDQETKRARLAQIVQDQQLLASQSIPTPHTPKVIQTVRLPDALRKKILITGGAGFVGSHLTDRLMSEDTRWWYSTTFSPGARLMHDVIQPILLEVDQIYHLACPASPPHYQYNPVKTIKTSTMGTINMLGLAKRVKHVSYWHRQVKSTEIRSPSSTRDILGKCKHIGAKIML</sequence>
<dbReference type="InterPro" id="IPR044516">
    <property type="entry name" value="UXS-like"/>
</dbReference>
<gene>
    <name evidence="7" type="ORF">QTG54_012952</name>
</gene>
<evidence type="ECO:0000259" key="6">
    <source>
        <dbReference type="Pfam" id="PF01370"/>
    </source>
</evidence>
<dbReference type="AlphaFoldDB" id="A0AAD8XZ19"/>
<dbReference type="EC" id="4.1.1.35" evidence="7"/>
<dbReference type="Pfam" id="PF01370">
    <property type="entry name" value="Epimerase"/>
    <property type="match status" value="1"/>
</dbReference>
<protein>
    <submittedName>
        <fullName evidence="7">UDP-glucuronate decarboxylase</fullName>
        <ecNumber evidence="7">4.1.1.35</ecNumber>
    </submittedName>
</protein>
<dbReference type="GO" id="GO:0048040">
    <property type="term" value="F:UDP-glucuronate decarboxylase activity"/>
    <property type="evidence" value="ECO:0007669"/>
    <property type="project" value="UniProtKB-EC"/>
</dbReference>
<evidence type="ECO:0000256" key="5">
    <source>
        <dbReference type="SAM" id="MobiDB-lite"/>
    </source>
</evidence>
<dbReference type="Proteomes" id="UP001224775">
    <property type="component" value="Unassembled WGS sequence"/>
</dbReference>
<comment type="cofactor">
    <cofactor evidence="1">
        <name>NAD(+)</name>
        <dbReference type="ChEBI" id="CHEBI:57540"/>
    </cofactor>
</comment>
<dbReference type="InterPro" id="IPR036291">
    <property type="entry name" value="NAD(P)-bd_dom_sf"/>
</dbReference>
<dbReference type="GO" id="GO:0005737">
    <property type="term" value="C:cytoplasm"/>
    <property type="evidence" value="ECO:0007669"/>
    <property type="project" value="TreeGrafter"/>
</dbReference>
<dbReference type="PANTHER" id="PTHR43078">
    <property type="entry name" value="UDP-GLUCURONIC ACID DECARBOXYLASE-RELATED"/>
    <property type="match status" value="1"/>
</dbReference>
<keyword evidence="2" id="KW-0210">Decarboxylase</keyword>
<dbReference type="SUPFAM" id="SSF51735">
    <property type="entry name" value="NAD(P)-binding Rossmann-fold domains"/>
    <property type="match status" value="1"/>
</dbReference>
<comment type="caution">
    <text evidence="7">The sequence shown here is derived from an EMBL/GenBank/DDBJ whole genome shotgun (WGS) entry which is preliminary data.</text>
</comment>
<proteinExistence type="predicted"/>
<feature type="region of interest" description="Disordered" evidence="5">
    <location>
        <begin position="1"/>
        <end position="24"/>
    </location>
</feature>
<evidence type="ECO:0000256" key="4">
    <source>
        <dbReference type="ARBA" id="ARBA00023239"/>
    </source>
</evidence>
<feature type="domain" description="NAD-dependent epimerase/dehydratase" evidence="6">
    <location>
        <begin position="66"/>
        <end position="156"/>
    </location>
</feature>
<organism evidence="7 8">
    <name type="scientific">Skeletonema marinoi</name>
    <dbReference type="NCBI Taxonomy" id="267567"/>
    <lineage>
        <taxon>Eukaryota</taxon>
        <taxon>Sar</taxon>
        <taxon>Stramenopiles</taxon>
        <taxon>Ochrophyta</taxon>
        <taxon>Bacillariophyta</taxon>
        <taxon>Coscinodiscophyceae</taxon>
        <taxon>Thalassiosirophycidae</taxon>
        <taxon>Thalassiosirales</taxon>
        <taxon>Skeletonemataceae</taxon>
        <taxon>Skeletonema</taxon>
        <taxon>Skeletonema marinoi-dohrnii complex</taxon>
    </lineage>
</organism>
<accession>A0AAD8XZ19</accession>